<dbReference type="InterPro" id="IPR041698">
    <property type="entry name" value="Methyltransf_25"/>
</dbReference>
<organism evidence="2 3">
    <name type="scientific">Truncatella angustata</name>
    <dbReference type="NCBI Taxonomy" id="152316"/>
    <lineage>
        <taxon>Eukaryota</taxon>
        <taxon>Fungi</taxon>
        <taxon>Dikarya</taxon>
        <taxon>Ascomycota</taxon>
        <taxon>Pezizomycotina</taxon>
        <taxon>Sordariomycetes</taxon>
        <taxon>Xylariomycetidae</taxon>
        <taxon>Amphisphaeriales</taxon>
        <taxon>Sporocadaceae</taxon>
        <taxon>Truncatella</taxon>
    </lineage>
</organism>
<proteinExistence type="predicted"/>
<gene>
    <name evidence="2" type="ORF">BKA67DRAFT_661075</name>
</gene>
<dbReference type="RefSeq" id="XP_045956606.1">
    <property type="nucleotide sequence ID" value="XM_046107753.1"/>
</dbReference>
<protein>
    <submittedName>
        <fullName evidence="2">Methyltransferas-like protein</fullName>
    </submittedName>
</protein>
<dbReference type="EMBL" id="JAGPXC010000006">
    <property type="protein sequence ID" value="KAH6652328.1"/>
    <property type="molecule type" value="Genomic_DNA"/>
</dbReference>
<dbReference type="Pfam" id="PF13649">
    <property type="entry name" value="Methyltransf_25"/>
    <property type="match status" value="1"/>
</dbReference>
<evidence type="ECO:0000313" key="3">
    <source>
        <dbReference type="Proteomes" id="UP000758603"/>
    </source>
</evidence>
<sequence length="256" mass="27748">MESQLVKEYDSQGGRYSDHAAQLPFAKLETELFRSALGDCAGLTVLDLGGGSGLKARIAVDGGAAAVDVVDISIEMMRAGQEVEKSIGREGAVIAWHIGDVARALTHLPLRPSYDLVLVGWTFDHAHDLAEYEGMWRNVAVYLRPGGRFIGVRLGDPRSAASDGRYGTLTSAFEETADGLNYRYALLLDPPLEFEASSINLSMTGSTDLPEKYGLTDFSSVAPEDTSVVKADPDFWKPFVDNPGFVVFQAKKRLDA</sequence>
<dbReference type="SUPFAM" id="SSF53335">
    <property type="entry name" value="S-adenosyl-L-methionine-dependent methyltransferases"/>
    <property type="match status" value="1"/>
</dbReference>
<dbReference type="InterPro" id="IPR029063">
    <property type="entry name" value="SAM-dependent_MTases_sf"/>
</dbReference>
<dbReference type="Proteomes" id="UP000758603">
    <property type="component" value="Unassembled WGS sequence"/>
</dbReference>
<dbReference type="CDD" id="cd02440">
    <property type="entry name" value="AdoMet_MTases"/>
    <property type="match status" value="1"/>
</dbReference>
<dbReference type="OrthoDB" id="3647at2759"/>
<feature type="domain" description="Methyltransferase" evidence="1">
    <location>
        <begin position="45"/>
        <end position="147"/>
    </location>
</feature>
<evidence type="ECO:0000313" key="2">
    <source>
        <dbReference type="EMBL" id="KAH6652328.1"/>
    </source>
</evidence>
<keyword evidence="3" id="KW-1185">Reference proteome</keyword>
<reference evidence="2" key="1">
    <citation type="journal article" date="2021" name="Nat. Commun.">
        <title>Genetic determinants of endophytism in the Arabidopsis root mycobiome.</title>
        <authorList>
            <person name="Mesny F."/>
            <person name="Miyauchi S."/>
            <person name="Thiergart T."/>
            <person name="Pickel B."/>
            <person name="Atanasova L."/>
            <person name="Karlsson M."/>
            <person name="Huettel B."/>
            <person name="Barry K.W."/>
            <person name="Haridas S."/>
            <person name="Chen C."/>
            <person name="Bauer D."/>
            <person name="Andreopoulos W."/>
            <person name="Pangilinan J."/>
            <person name="LaButti K."/>
            <person name="Riley R."/>
            <person name="Lipzen A."/>
            <person name="Clum A."/>
            <person name="Drula E."/>
            <person name="Henrissat B."/>
            <person name="Kohler A."/>
            <person name="Grigoriev I.V."/>
            <person name="Martin F.M."/>
            <person name="Hacquard S."/>
        </authorList>
    </citation>
    <scope>NUCLEOTIDE SEQUENCE</scope>
    <source>
        <strain evidence="2">MPI-SDFR-AT-0073</strain>
    </source>
</reference>
<comment type="caution">
    <text evidence="2">The sequence shown here is derived from an EMBL/GenBank/DDBJ whole genome shotgun (WGS) entry which is preliminary data.</text>
</comment>
<name>A0A9P8UHM9_9PEZI</name>
<evidence type="ECO:0000259" key="1">
    <source>
        <dbReference type="Pfam" id="PF13649"/>
    </source>
</evidence>
<accession>A0A9P8UHM9</accession>
<dbReference type="GeneID" id="70136644"/>
<dbReference type="Gene3D" id="3.40.50.150">
    <property type="entry name" value="Vaccinia Virus protein VP39"/>
    <property type="match status" value="1"/>
</dbReference>
<dbReference type="AlphaFoldDB" id="A0A9P8UHM9"/>